<organism evidence="1 2">
    <name type="scientific">Alkalibaculum sporogenes</name>
    <dbReference type="NCBI Taxonomy" id="2655001"/>
    <lineage>
        <taxon>Bacteria</taxon>
        <taxon>Bacillati</taxon>
        <taxon>Bacillota</taxon>
        <taxon>Clostridia</taxon>
        <taxon>Eubacteriales</taxon>
        <taxon>Eubacteriaceae</taxon>
        <taxon>Alkalibaculum</taxon>
    </lineage>
</organism>
<dbReference type="AlphaFoldDB" id="A0A6A7K4X7"/>
<keyword evidence="2" id="KW-1185">Reference proteome</keyword>
<comment type="caution">
    <text evidence="1">The sequence shown here is derived from an EMBL/GenBank/DDBJ whole genome shotgun (WGS) entry which is preliminary data.</text>
</comment>
<dbReference type="RefSeq" id="WP_152800903.1">
    <property type="nucleotide sequence ID" value="NZ_WHNX01000002.1"/>
</dbReference>
<sequence length="171" mass="18941">MGILDGNQKNEPMHYGEVYGIWSYLLAAQSAFVENQVMVNHSGDKDLRKFLEDYNVNVLVPEIKELSELLKKNGIALPPAPPDRANANLEDIPVGARFMDPEIANARAHLITAGLIACSTIMGSSTREDIATMFSQFHTKKTKYGGMILKLLKNKGWIIVPPLYNSGSHQD</sequence>
<dbReference type="EMBL" id="WHNX01000002">
    <property type="protein sequence ID" value="MPW24430.1"/>
    <property type="molecule type" value="Genomic_DNA"/>
</dbReference>
<dbReference type="Proteomes" id="UP000440004">
    <property type="component" value="Unassembled WGS sequence"/>
</dbReference>
<dbReference type="Pfam" id="PF11553">
    <property type="entry name" value="DUF3231"/>
    <property type="match status" value="1"/>
</dbReference>
<dbReference type="InterPro" id="IPR021617">
    <property type="entry name" value="DUF3231"/>
</dbReference>
<dbReference type="InterPro" id="IPR012347">
    <property type="entry name" value="Ferritin-like"/>
</dbReference>
<dbReference type="Gene3D" id="1.20.1260.10">
    <property type="match status" value="1"/>
</dbReference>
<accession>A0A6A7K4X7</accession>
<name>A0A6A7K4X7_9FIRM</name>
<evidence type="ECO:0000313" key="2">
    <source>
        <dbReference type="Proteomes" id="UP000440004"/>
    </source>
</evidence>
<proteinExistence type="predicted"/>
<reference evidence="1 2" key="1">
    <citation type="submission" date="2019-10" db="EMBL/GenBank/DDBJ databases">
        <title>Alkalibaculum tamaniensis sp.nov., a new alkaliphilic acetogen, isolated on methoxylated aromatics from a mud volcano.</title>
        <authorList>
            <person name="Khomyakova M.A."/>
            <person name="Merkel A.Y."/>
            <person name="Bonch-Osmolovskaya E.A."/>
            <person name="Slobodkin A.I."/>
        </authorList>
    </citation>
    <scope>NUCLEOTIDE SEQUENCE [LARGE SCALE GENOMIC DNA]</scope>
    <source>
        <strain evidence="1 2">M08DMB</strain>
    </source>
</reference>
<protein>
    <submittedName>
        <fullName evidence="1">DUF3231 family protein</fullName>
    </submittedName>
</protein>
<evidence type="ECO:0000313" key="1">
    <source>
        <dbReference type="EMBL" id="MPW24430.1"/>
    </source>
</evidence>
<gene>
    <name evidence="1" type="ORF">GC105_01310</name>
</gene>